<name>A0A0D2K440_9EURO</name>
<feature type="transmembrane region" description="Helical" evidence="2">
    <location>
        <begin position="389"/>
        <end position="408"/>
    </location>
</feature>
<feature type="transmembrane region" description="Helical" evidence="2">
    <location>
        <begin position="59"/>
        <end position="79"/>
    </location>
</feature>
<keyword evidence="2" id="KW-1133">Transmembrane helix</keyword>
<dbReference type="PANTHER" id="PTHR23028:SF134">
    <property type="entry name" value="PUTATIVE (AFU_ORTHOLOGUE AFUA_4G08520)-RELATED"/>
    <property type="match status" value="1"/>
</dbReference>
<dbReference type="GO" id="GO:0016747">
    <property type="term" value="F:acyltransferase activity, transferring groups other than amino-acyl groups"/>
    <property type="evidence" value="ECO:0007669"/>
    <property type="project" value="InterPro"/>
</dbReference>
<feature type="domain" description="Acyltransferase 3" evidence="3">
    <location>
        <begin position="92"/>
        <end position="479"/>
    </location>
</feature>
<dbReference type="InterPro" id="IPR002656">
    <property type="entry name" value="Acyl_transf_3_dom"/>
</dbReference>
<feature type="transmembrane region" description="Helical" evidence="2">
    <location>
        <begin position="229"/>
        <end position="247"/>
    </location>
</feature>
<dbReference type="GeneID" id="27711768"/>
<dbReference type="EMBL" id="KN848072">
    <property type="protein sequence ID" value="KIX97944.1"/>
    <property type="molecule type" value="Genomic_DNA"/>
</dbReference>
<accession>A0A0D2K440</accession>
<dbReference type="Proteomes" id="UP000053411">
    <property type="component" value="Unassembled WGS sequence"/>
</dbReference>
<feature type="transmembrane region" description="Helical" evidence="2">
    <location>
        <begin position="420"/>
        <end position="439"/>
    </location>
</feature>
<feature type="transmembrane region" description="Helical" evidence="2">
    <location>
        <begin position="140"/>
        <end position="162"/>
    </location>
</feature>
<evidence type="ECO:0000259" key="3">
    <source>
        <dbReference type="Pfam" id="PF01757"/>
    </source>
</evidence>
<feature type="transmembrane region" description="Helical" evidence="2">
    <location>
        <begin position="91"/>
        <end position="110"/>
    </location>
</feature>
<evidence type="ECO:0000313" key="5">
    <source>
        <dbReference type="Proteomes" id="UP000053411"/>
    </source>
</evidence>
<dbReference type="Pfam" id="PF01757">
    <property type="entry name" value="Acyl_transf_3"/>
    <property type="match status" value="1"/>
</dbReference>
<protein>
    <recommendedName>
        <fullName evidence="3">Acyltransferase 3 domain-containing protein</fullName>
    </recommendedName>
</protein>
<dbReference type="VEuPathDB" id="FungiDB:Z520_06022"/>
<dbReference type="RefSeq" id="XP_016632067.1">
    <property type="nucleotide sequence ID" value="XM_016776525.1"/>
</dbReference>
<proteinExistence type="predicted"/>
<keyword evidence="5" id="KW-1185">Reference proteome</keyword>
<gene>
    <name evidence="4" type="ORF">Z520_06022</name>
</gene>
<evidence type="ECO:0000256" key="2">
    <source>
        <dbReference type="SAM" id="Phobius"/>
    </source>
</evidence>
<dbReference type="PANTHER" id="PTHR23028">
    <property type="entry name" value="ACETYLTRANSFERASE"/>
    <property type="match status" value="1"/>
</dbReference>
<feature type="transmembrane region" description="Helical" evidence="2">
    <location>
        <begin position="459"/>
        <end position="483"/>
    </location>
</feature>
<feature type="transmembrane region" description="Helical" evidence="2">
    <location>
        <begin position="351"/>
        <end position="369"/>
    </location>
</feature>
<reference evidence="4 5" key="1">
    <citation type="submission" date="2015-01" db="EMBL/GenBank/DDBJ databases">
        <title>The Genome Sequence of Fonsecaea multimorphosa CBS 102226.</title>
        <authorList>
            <consortium name="The Broad Institute Genomics Platform"/>
            <person name="Cuomo C."/>
            <person name="de Hoog S."/>
            <person name="Gorbushina A."/>
            <person name="Stielow B."/>
            <person name="Teixiera M."/>
            <person name="Abouelleil A."/>
            <person name="Chapman S.B."/>
            <person name="Priest M."/>
            <person name="Young S.K."/>
            <person name="Wortman J."/>
            <person name="Nusbaum C."/>
            <person name="Birren B."/>
        </authorList>
    </citation>
    <scope>NUCLEOTIDE SEQUENCE [LARGE SCALE GENOMIC DNA]</scope>
    <source>
        <strain evidence="4 5">CBS 102226</strain>
    </source>
</reference>
<organism evidence="4 5">
    <name type="scientific">Fonsecaea multimorphosa CBS 102226</name>
    <dbReference type="NCBI Taxonomy" id="1442371"/>
    <lineage>
        <taxon>Eukaryota</taxon>
        <taxon>Fungi</taxon>
        <taxon>Dikarya</taxon>
        <taxon>Ascomycota</taxon>
        <taxon>Pezizomycotina</taxon>
        <taxon>Eurotiomycetes</taxon>
        <taxon>Chaetothyriomycetidae</taxon>
        <taxon>Chaetothyriales</taxon>
        <taxon>Herpotrichiellaceae</taxon>
        <taxon>Fonsecaea</taxon>
    </lineage>
</organism>
<keyword evidence="2" id="KW-0472">Membrane</keyword>
<evidence type="ECO:0000256" key="1">
    <source>
        <dbReference type="SAM" id="MobiDB-lite"/>
    </source>
</evidence>
<dbReference type="STRING" id="1442371.A0A0D2K440"/>
<feature type="region of interest" description="Disordered" evidence="1">
    <location>
        <begin position="1"/>
        <end position="29"/>
    </location>
</feature>
<dbReference type="OrthoDB" id="5819582at2759"/>
<sequence length="501" mass="56706">MATFESLAEPSYDKHSSDGNVETWSPALSRDGTLHEEHDDLDLHLPEIRRSRLATLHRAAMAVFVILPSPLMALVGNNYPSTNTKDFGSTTYLLGLRGMASFFVFIEHFAMRSYSDLIREYDQPTFLQLPGIRLIYSGPAWVKMFFILSGFALSVTPIEIMYERDWDRLFHTVASAFFRRGFRIFIPTIVAALFVMIGVRLRLYEVSNVFAASVGLGYPIRRHTLIEQFADLVEYLLGIIIYPWGWLKPLSNITRSVYSATFWTIPREYWSSLQIFALTIALSRLKPSARIFTLVNMVLYAGWANRGDLSCFLVGMLFAEFHIRKKLFGASQNNNIDMGGRSAAFKIIRSGLWTLVLVSGIWLASIPIAQGDYGSSTPGYRTISKIIPLNDNVMSIGMALMLLGIYKLPLLQAFFSSSLMCYLGDISFSLYLIHWPILAAGAWNMVPVMQTVTRGQKEVGFLLALMITTPLMLWASDLFWRLVDLPSIRFAKRLEKQLIVS</sequence>
<feature type="transmembrane region" description="Helical" evidence="2">
    <location>
        <begin position="182"/>
        <end position="201"/>
    </location>
</feature>
<keyword evidence="2" id="KW-0812">Transmembrane</keyword>
<evidence type="ECO:0000313" key="4">
    <source>
        <dbReference type="EMBL" id="KIX97944.1"/>
    </source>
</evidence>
<dbReference type="AlphaFoldDB" id="A0A0D2K440"/>
<dbReference type="InterPro" id="IPR050879">
    <property type="entry name" value="Acyltransferase_3"/>
</dbReference>